<accession>A0A4Z0C507</accession>
<protein>
    <recommendedName>
        <fullName evidence="3">DUF1127 domain-containing protein</fullName>
    </recommendedName>
</protein>
<evidence type="ECO:0000313" key="2">
    <source>
        <dbReference type="Proteomes" id="UP000298180"/>
    </source>
</evidence>
<gene>
    <name evidence="1" type="ORF">EZ313_02325</name>
</gene>
<name>A0A4Z0C507_9BURK</name>
<dbReference type="EMBL" id="SMLM01000001">
    <property type="protein sequence ID" value="TFZ05530.1"/>
    <property type="molecule type" value="Genomic_DNA"/>
</dbReference>
<comment type="caution">
    <text evidence="1">The sequence shown here is derived from an EMBL/GenBank/DDBJ whole genome shotgun (WGS) entry which is preliminary data.</text>
</comment>
<dbReference type="OrthoDB" id="10013898at2"/>
<keyword evidence="2" id="KW-1185">Reference proteome</keyword>
<evidence type="ECO:0000313" key="1">
    <source>
        <dbReference type="EMBL" id="TFZ05530.1"/>
    </source>
</evidence>
<reference evidence="1 2" key="1">
    <citation type="submission" date="2019-03" db="EMBL/GenBank/DDBJ databases">
        <title>Ramlibacter henchirensis DSM 14656, whole genome shotgun sequence.</title>
        <authorList>
            <person name="Zhang X."/>
            <person name="Feng G."/>
            <person name="Zhu H."/>
        </authorList>
    </citation>
    <scope>NUCLEOTIDE SEQUENCE [LARGE SCALE GENOMIC DNA]</scope>
    <source>
        <strain evidence="1 2">DSM 14656</strain>
    </source>
</reference>
<dbReference type="Proteomes" id="UP000298180">
    <property type="component" value="Unassembled WGS sequence"/>
</dbReference>
<sequence>MLSQIFTKARDALRFARARREFTRLDAQTYRDLGITPSEFDSYWAESQGLTEPTRRRVRSLRPAA</sequence>
<organism evidence="1 2">
    <name type="scientific">Ramlibacter henchirensis</name>
    <dbReference type="NCBI Taxonomy" id="204072"/>
    <lineage>
        <taxon>Bacteria</taxon>
        <taxon>Pseudomonadati</taxon>
        <taxon>Pseudomonadota</taxon>
        <taxon>Betaproteobacteria</taxon>
        <taxon>Burkholderiales</taxon>
        <taxon>Comamonadaceae</taxon>
        <taxon>Ramlibacter</taxon>
    </lineage>
</organism>
<dbReference type="AlphaFoldDB" id="A0A4Z0C507"/>
<proteinExistence type="predicted"/>
<evidence type="ECO:0008006" key="3">
    <source>
        <dbReference type="Google" id="ProtNLM"/>
    </source>
</evidence>
<dbReference type="RefSeq" id="WP_135261612.1">
    <property type="nucleotide sequence ID" value="NZ_SMLM01000001.1"/>
</dbReference>